<proteinExistence type="predicted"/>
<evidence type="ECO:0000313" key="1">
    <source>
        <dbReference type="EMBL" id="KAF2654008.1"/>
    </source>
</evidence>
<protein>
    <submittedName>
        <fullName evidence="1">Uncharacterized protein</fullName>
    </submittedName>
</protein>
<gene>
    <name evidence="1" type="ORF">K491DRAFT_680047</name>
</gene>
<sequence>MPVKQAHSIYHAELMEKLQAAGCAEVDDLDPVNLTNDIHPMFARERFSQNQLTEAEYQFIRPALQLASKFLTAPAMMDFWNHICHGHHRVKKYAGDSANPPRTTTYIKSGMKETN</sequence>
<dbReference type="EMBL" id="MU004371">
    <property type="protein sequence ID" value="KAF2654008.1"/>
    <property type="molecule type" value="Genomic_DNA"/>
</dbReference>
<dbReference type="OrthoDB" id="3783989at2759"/>
<accession>A0A6A6T5B2</accession>
<evidence type="ECO:0000313" key="2">
    <source>
        <dbReference type="Proteomes" id="UP000799324"/>
    </source>
</evidence>
<dbReference type="AlphaFoldDB" id="A0A6A6T5B2"/>
<dbReference type="Proteomes" id="UP000799324">
    <property type="component" value="Unassembled WGS sequence"/>
</dbReference>
<reference evidence="1" key="1">
    <citation type="journal article" date="2020" name="Stud. Mycol.">
        <title>101 Dothideomycetes genomes: a test case for predicting lifestyles and emergence of pathogens.</title>
        <authorList>
            <person name="Haridas S."/>
            <person name="Albert R."/>
            <person name="Binder M."/>
            <person name="Bloem J."/>
            <person name="Labutti K."/>
            <person name="Salamov A."/>
            <person name="Andreopoulos B."/>
            <person name="Baker S."/>
            <person name="Barry K."/>
            <person name="Bills G."/>
            <person name="Bluhm B."/>
            <person name="Cannon C."/>
            <person name="Castanera R."/>
            <person name="Culley D."/>
            <person name="Daum C."/>
            <person name="Ezra D."/>
            <person name="Gonzalez J."/>
            <person name="Henrissat B."/>
            <person name="Kuo A."/>
            <person name="Liang C."/>
            <person name="Lipzen A."/>
            <person name="Lutzoni F."/>
            <person name="Magnuson J."/>
            <person name="Mondo S."/>
            <person name="Nolan M."/>
            <person name="Ohm R."/>
            <person name="Pangilinan J."/>
            <person name="Park H.-J."/>
            <person name="Ramirez L."/>
            <person name="Alfaro M."/>
            <person name="Sun H."/>
            <person name="Tritt A."/>
            <person name="Yoshinaga Y."/>
            <person name="Zwiers L.-H."/>
            <person name="Turgeon B."/>
            <person name="Goodwin S."/>
            <person name="Spatafora J."/>
            <person name="Crous P."/>
            <person name="Grigoriev I."/>
        </authorList>
    </citation>
    <scope>NUCLEOTIDE SEQUENCE</scope>
    <source>
        <strain evidence="1">CBS 122681</strain>
    </source>
</reference>
<name>A0A6A6T5B2_9PLEO</name>
<organism evidence="1 2">
    <name type="scientific">Lophiostoma macrostomum CBS 122681</name>
    <dbReference type="NCBI Taxonomy" id="1314788"/>
    <lineage>
        <taxon>Eukaryota</taxon>
        <taxon>Fungi</taxon>
        <taxon>Dikarya</taxon>
        <taxon>Ascomycota</taxon>
        <taxon>Pezizomycotina</taxon>
        <taxon>Dothideomycetes</taxon>
        <taxon>Pleosporomycetidae</taxon>
        <taxon>Pleosporales</taxon>
        <taxon>Lophiostomataceae</taxon>
        <taxon>Lophiostoma</taxon>
    </lineage>
</organism>
<keyword evidence="2" id="KW-1185">Reference proteome</keyword>